<dbReference type="InterPro" id="IPR036515">
    <property type="entry name" value="Transposase_17_sf"/>
</dbReference>
<evidence type="ECO:0000313" key="2">
    <source>
        <dbReference type="EMBL" id="MCQ1528832.1"/>
    </source>
</evidence>
<evidence type="ECO:0000259" key="1">
    <source>
        <dbReference type="SMART" id="SM01321"/>
    </source>
</evidence>
<organism evidence="2 3">
    <name type="scientific">Lutispora saccharofermentans</name>
    <dbReference type="NCBI Taxonomy" id="3024236"/>
    <lineage>
        <taxon>Bacteria</taxon>
        <taxon>Bacillati</taxon>
        <taxon>Bacillota</taxon>
        <taxon>Clostridia</taxon>
        <taxon>Lutisporales</taxon>
        <taxon>Lutisporaceae</taxon>
        <taxon>Lutispora</taxon>
    </lineage>
</organism>
<dbReference type="Gene3D" id="3.30.70.1290">
    <property type="entry name" value="Transposase IS200-like"/>
    <property type="match status" value="1"/>
</dbReference>
<dbReference type="SMART" id="SM01321">
    <property type="entry name" value="Y1_Tnp"/>
    <property type="match status" value="1"/>
</dbReference>
<dbReference type="EMBL" id="JAJEKE010000002">
    <property type="protein sequence ID" value="MCQ1528832.1"/>
    <property type="molecule type" value="Genomic_DNA"/>
</dbReference>
<accession>A0ABT1NC64</accession>
<comment type="caution">
    <text evidence="2">The sequence shown here is derived from an EMBL/GenBank/DDBJ whole genome shotgun (WGS) entry which is preliminary data.</text>
</comment>
<feature type="domain" description="Transposase IS200-like" evidence="1">
    <location>
        <begin position="9"/>
        <end position="123"/>
    </location>
</feature>
<sequence length="281" mass="33551">MGRPWREEYKGGIYHVIARGNNKEYIFKEDIDKGYSIKQLKESIDGMNYRVFGYVLMDNHYHILIQTMDKKLQEIMHQINNKYSKYFNAKYKRVGHVFQGRYKAILVQDERYLIWVLRYIHQNPVQAGICETVSGYKWSSDVFYRRGIKGFVNVDIVLNMLAADRNKAVKKYMELMSEREEKDYEKEEIIGDEAYQLMCLSRRKTEERKRLDEILIETGISEEDYVLVKSGSRKRRLTQYKLEYARAALCLKYTYKEIAHNINITESSVKDLIYRNESKSE</sequence>
<dbReference type="RefSeq" id="WP_255226347.1">
    <property type="nucleotide sequence ID" value="NZ_JAJEKE010000002.1"/>
</dbReference>
<reference evidence="2 3" key="1">
    <citation type="submission" date="2021-10" db="EMBL/GenBank/DDBJ databases">
        <title>Lutispora strain m25 sp. nov., a thermophilic, non-spore-forming bacterium isolated from a lab-scale methanogenic bioreactor digesting anaerobic sludge.</title>
        <authorList>
            <person name="El Houari A."/>
            <person name="Mcdonald J."/>
        </authorList>
    </citation>
    <scope>NUCLEOTIDE SEQUENCE [LARGE SCALE GENOMIC DNA]</scope>
    <source>
        <strain evidence="3">m25</strain>
    </source>
</reference>
<dbReference type="PANTHER" id="PTHR34322">
    <property type="entry name" value="TRANSPOSASE, Y1_TNP DOMAIN-CONTAINING"/>
    <property type="match status" value="1"/>
</dbReference>
<dbReference type="Proteomes" id="UP001651880">
    <property type="component" value="Unassembled WGS sequence"/>
</dbReference>
<gene>
    <name evidence="2" type="ORF">LJD61_04630</name>
</gene>
<dbReference type="Pfam" id="PF01797">
    <property type="entry name" value="Y1_Tnp"/>
    <property type="match status" value="1"/>
</dbReference>
<protein>
    <submittedName>
        <fullName evidence="2">Transposase</fullName>
    </submittedName>
</protein>
<dbReference type="SUPFAM" id="SSF143422">
    <property type="entry name" value="Transposase IS200-like"/>
    <property type="match status" value="1"/>
</dbReference>
<dbReference type="PANTHER" id="PTHR34322:SF2">
    <property type="entry name" value="TRANSPOSASE IS200-LIKE DOMAIN-CONTAINING PROTEIN"/>
    <property type="match status" value="1"/>
</dbReference>
<keyword evidence="3" id="KW-1185">Reference proteome</keyword>
<evidence type="ECO:0000313" key="3">
    <source>
        <dbReference type="Proteomes" id="UP001651880"/>
    </source>
</evidence>
<proteinExistence type="predicted"/>
<name>A0ABT1NC64_9FIRM</name>
<dbReference type="InterPro" id="IPR002686">
    <property type="entry name" value="Transposase_17"/>
</dbReference>